<dbReference type="EMBL" id="KZ293647">
    <property type="protein sequence ID" value="PBK99642.1"/>
    <property type="molecule type" value="Genomic_DNA"/>
</dbReference>
<dbReference type="AlphaFoldDB" id="A0A2H3E7F8"/>
<dbReference type="OMA" id="WFSETIM"/>
<keyword evidence="4" id="KW-1185">Reference proteome</keyword>
<feature type="compositionally biased region" description="Low complexity" evidence="1">
    <location>
        <begin position="1149"/>
        <end position="1167"/>
    </location>
</feature>
<evidence type="ECO:0000256" key="1">
    <source>
        <dbReference type="SAM" id="MobiDB-lite"/>
    </source>
</evidence>
<feature type="region of interest" description="Disordered" evidence="1">
    <location>
        <begin position="1"/>
        <end position="45"/>
    </location>
</feature>
<evidence type="ECO:0000259" key="2">
    <source>
        <dbReference type="Pfam" id="PF13640"/>
    </source>
</evidence>
<evidence type="ECO:0000313" key="3">
    <source>
        <dbReference type="EMBL" id="PBK99642.1"/>
    </source>
</evidence>
<dbReference type="Gene3D" id="2.60.120.620">
    <property type="entry name" value="q2cbj1_9rhob like domain"/>
    <property type="match status" value="1"/>
</dbReference>
<dbReference type="InParanoid" id="A0A2H3E7F8"/>
<evidence type="ECO:0000313" key="4">
    <source>
        <dbReference type="Proteomes" id="UP000217790"/>
    </source>
</evidence>
<dbReference type="Proteomes" id="UP000217790">
    <property type="component" value="Unassembled WGS sequence"/>
</dbReference>
<dbReference type="InterPro" id="IPR044862">
    <property type="entry name" value="Pro_4_hyd_alph_FE2OG_OXY"/>
</dbReference>
<name>A0A2H3E7F8_ARMGA</name>
<protein>
    <recommendedName>
        <fullName evidence="2">Prolyl 4-hydroxylase alpha subunit Fe(2+) 2OG dioxygenase domain-containing protein</fullName>
    </recommendedName>
</protein>
<feature type="region of interest" description="Disordered" evidence="1">
    <location>
        <begin position="81"/>
        <end position="212"/>
    </location>
</feature>
<gene>
    <name evidence="3" type="ORF">ARMGADRAFT_1074497</name>
</gene>
<proteinExistence type="predicted"/>
<organism evidence="3 4">
    <name type="scientific">Armillaria gallica</name>
    <name type="common">Bulbous honey fungus</name>
    <name type="synonym">Armillaria bulbosa</name>
    <dbReference type="NCBI Taxonomy" id="47427"/>
    <lineage>
        <taxon>Eukaryota</taxon>
        <taxon>Fungi</taxon>
        <taxon>Dikarya</taxon>
        <taxon>Basidiomycota</taxon>
        <taxon>Agaricomycotina</taxon>
        <taxon>Agaricomycetes</taxon>
        <taxon>Agaricomycetidae</taxon>
        <taxon>Agaricales</taxon>
        <taxon>Marasmiineae</taxon>
        <taxon>Physalacriaceae</taxon>
        <taxon>Armillaria</taxon>
    </lineage>
</organism>
<feature type="compositionally biased region" description="Polar residues" evidence="1">
    <location>
        <begin position="180"/>
        <end position="198"/>
    </location>
</feature>
<feature type="compositionally biased region" description="Polar residues" evidence="1">
    <location>
        <begin position="83"/>
        <end position="104"/>
    </location>
</feature>
<feature type="region of interest" description="Disordered" evidence="1">
    <location>
        <begin position="1135"/>
        <end position="1193"/>
    </location>
</feature>
<dbReference type="PANTHER" id="PTHR33099:SF7">
    <property type="entry name" value="MYND-TYPE DOMAIN-CONTAINING PROTEIN"/>
    <property type="match status" value="1"/>
</dbReference>
<feature type="domain" description="Prolyl 4-hydroxylase alpha subunit Fe(2+) 2OG dioxygenase" evidence="2">
    <location>
        <begin position="375"/>
        <end position="461"/>
    </location>
</feature>
<reference evidence="4" key="1">
    <citation type="journal article" date="2017" name="Nat. Ecol. Evol.">
        <title>Genome expansion and lineage-specific genetic innovations in the forest pathogenic fungi Armillaria.</title>
        <authorList>
            <person name="Sipos G."/>
            <person name="Prasanna A.N."/>
            <person name="Walter M.C."/>
            <person name="O'Connor E."/>
            <person name="Balint B."/>
            <person name="Krizsan K."/>
            <person name="Kiss B."/>
            <person name="Hess J."/>
            <person name="Varga T."/>
            <person name="Slot J."/>
            <person name="Riley R."/>
            <person name="Boka B."/>
            <person name="Rigling D."/>
            <person name="Barry K."/>
            <person name="Lee J."/>
            <person name="Mihaltcheva S."/>
            <person name="LaButti K."/>
            <person name="Lipzen A."/>
            <person name="Waldron R."/>
            <person name="Moloney N.M."/>
            <person name="Sperisen C."/>
            <person name="Kredics L."/>
            <person name="Vagvoelgyi C."/>
            <person name="Patrignani A."/>
            <person name="Fitzpatrick D."/>
            <person name="Nagy I."/>
            <person name="Doyle S."/>
            <person name="Anderson J.B."/>
            <person name="Grigoriev I.V."/>
            <person name="Gueldener U."/>
            <person name="Muensterkoetter M."/>
            <person name="Nagy L.G."/>
        </authorList>
    </citation>
    <scope>NUCLEOTIDE SEQUENCE [LARGE SCALE GENOMIC DNA]</scope>
    <source>
        <strain evidence="4">Ar21-2</strain>
    </source>
</reference>
<sequence length="1193" mass="131820">MNDISDETTLPTPDAVTPTVDSAADSVQASRDITPGVDTGSDDQRDVEAMLVDSQDTEMGVSADVRPTVGGKTYYAVAVENNIPDSQDETLPQSRATSPPSDSHPSVGGKTYYMVPLQRESTILSEDGLTEPPERPSIGGKTWIPSAPPAGLEKEDVQADDTDSERATFYGKTRMPSMLPPTSETSERSSLGSKNLPSIPTVLSGEEAPSPGPSILPEKTHSGCENADITMENATEQEDEHDDDEESVLSDGGEFREEFEAAMGGDFAFKGSYAYSGILPQAPNPCLSIEGIGPVGLPLSPRDARLIIECASQAPYGHNEQTIVNTEVRDTWEIDQGSIKFENPMWDTFLKQTVVPTVSQSLGTPSTNVRCDLYKLLLYQEGSHFHKHQDTAKVPGMFGTIIIILPSPYKGGEVYVSHSGSSQVFDFSEQSLVSTSVLAWYTDVFHEVKPVKSGYRLAFSYNLVQTVPTVALPSLPNMHSAVQLLRRVLRKWRKDSFLSDPVDLVAYVLDHEYSAAELKTGAMALKGQDAHKMAHLQSVAKDLGYMVCLGNLSYRQSGQAEDMGFHSGYGWKRRRYDYYDEDEDEDESSHRMGEDYETFLTVDNIIDMKGKYLLASGQATLDLDDDSLVPQDPFDGEDPDDEEYEGYMGNYGGTLDHFYRRTVLMLMHEDDAPQVFFSAAGGIDYGLQRLKDSTSETPTPDDLKIANLVIDRLNVQNKQSAMSMSEFAIKWKNLEMWKRIVKATAFDLSAYGLDRLVNAWRTFTFEDVHAYGARNSLEEMVTKTSKLKATHDFLKGISEAATDDEPNVREWSRAQLSQALLNLTTPESEDVPILVSVIKDKGTVWFSETIMPRLAKSPSLYSFWIAFIQSLHANRDAIQETGSDSSTPKSDLLVQCLDNVLNLWESVVAAPAPRPYYYSGPPAAASQQPTVTRVIQLVDLCISTDYTEMCKTLFVTILKRKPPNRANFQTLYTPVIPELRQLLQKKKIDICSPPFADIMQVLIGSYLRDVLGAKPRAVSMRRLGCGCAECGMLNTFFKNTSAETTLRFLQAKRNHIEGYLRGASDLVTYEIVRTGRPQGLLVRKRPEVLSSLQWSTRQAEAKTFLNMIGDEDVISKLVGRRYADVLRALEGTKQFTLPMHPAPGPPPIDVDAPPQNTSASLSSSSSSIVAGTKRKQPRKPTAITGPVIDLTED</sequence>
<dbReference type="PANTHER" id="PTHR33099">
    <property type="entry name" value="FE2OG DIOXYGENASE DOMAIN-CONTAINING PROTEIN"/>
    <property type="match status" value="1"/>
</dbReference>
<dbReference type="OrthoDB" id="124582at2759"/>
<dbReference type="Pfam" id="PF13640">
    <property type="entry name" value="2OG-FeII_Oxy_3"/>
    <property type="match status" value="1"/>
</dbReference>
<accession>A0A2H3E7F8</accession>